<evidence type="ECO:0000313" key="2">
    <source>
        <dbReference type="EMBL" id="VDM01499.1"/>
    </source>
</evidence>
<accession>A0A183TF65</accession>
<keyword evidence="3" id="KW-1185">Reference proteome</keyword>
<feature type="region of interest" description="Disordered" evidence="1">
    <location>
        <begin position="66"/>
        <end position="111"/>
    </location>
</feature>
<sequence>MGADVPGVKTHTTPDTLTWLSPPVVAVARGVAAGKNPTSRSHSPVSRQRQEDRRCERVQVAGAAGAALGRTITPGADPTEWECHKGHIMKEPLQPDSQSASQPLHTKHTLG</sequence>
<organism evidence="4">
    <name type="scientific">Schistocephalus solidus</name>
    <name type="common">Tapeworm</name>
    <dbReference type="NCBI Taxonomy" id="70667"/>
    <lineage>
        <taxon>Eukaryota</taxon>
        <taxon>Metazoa</taxon>
        <taxon>Spiralia</taxon>
        <taxon>Lophotrochozoa</taxon>
        <taxon>Platyhelminthes</taxon>
        <taxon>Cestoda</taxon>
        <taxon>Eucestoda</taxon>
        <taxon>Diphyllobothriidea</taxon>
        <taxon>Diphyllobothriidae</taxon>
        <taxon>Schistocephalus</taxon>
    </lineage>
</organism>
<protein>
    <submittedName>
        <fullName evidence="2 4">Uncharacterized protein</fullName>
    </submittedName>
</protein>
<reference evidence="4" key="1">
    <citation type="submission" date="2016-06" db="UniProtKB">
        <authorList>
            <consortium name="WormBaseParasite"/>
        </authorList>
    </citation>
    <scope>IDENTIFICATION</scope>
</reference>
<proteinExistence type="predicted"/>
<gene>
    <name evidence="2" type="ORF">SSLN_LOCUS15113</name>
</gene>
<dbReference type="WBParaSite" id="SSLN_0001567701-mRNA-1">
    <property type="protein sequence ID" value="SSLN_0001567701-mRNA-1"/>
    <property type="gene ID" value="SSLN_0001567701"/>
</dbReference>
<feature type="compositionally biased region" description="Polar residues" evidence="1">
    <location>
        <begin position="36"/>
        <end position="47"/>
    </location>
</feature>
<feature type="compositionally biased region" description="Polar residues" evidence="1">
    <location>
        <begin position="95"/>
        <end position="104"/>
    </location>
</feature>
<evidence type="ECO:0000313" key="3">
    <source>
        <dbReference type="Proteomes" id="UP000275846"/>
    </source>
</evidence>
<evidence type="ECO:0000313" key="4">
    <source>
        <dbReference type="WBParaSite" id="SSLN_0001567701-mRNA-1"/>
    </source>
</evidence>
<evidence type="ECO:0000256" key="1">
    <source>
        <dbReference type="SAM" id="MobiDB-lite"/>
    </source>
</evidence>
<dbReference type="Proteomes" id="UP000275846">
    <property type="component" value="Unassembled WGS sequence"/>
</dbReference>
<feature type="region of interest" description="Disordered" evidence="1">
    <location>
        <begin position="31"/>
        <end position="54"/>
    </location>
</feature>
<name>A0A183TF65_SCHSO</name>
<reference evidence="2 3" key="2">
    <citation type="submission" date="2018-11" db="EMBL/GenBank/DDBJ databases">
        <authorList>
            <consortium name="Pathogen Informatics"/>
        </authorList>
    </citation>
    <scope>NUCLEOTIDE SEQUENCE [LARGE SCALE GENOMIC DNA]</scope>
    <source>
        <strain evidence="2 3">NST_G2</strain>
    </source>
</reference>
<feature type="compositionally biased region" description="Basic and acidic residues" evidence="1">
    <location>
        <begin position="81"/>
        <end position="90"/>
    </location>
</feature>
<dbReference type="AlphaFoldDB" id="A0A183TF65"/>
<dbReference type="EMBL" id="UYSU01039612">
    <property type="protein sequence ID" value="VDM01499.1"/>
    <property type="molecule type" value="Genomic_DNA"/>
</dbReference>